<dbReference type="AlphaFoldDB" id="A0A6A5AVH3"/>
<dbReference type="VEuPathDB" id="FungiDB:H257_13492"/>
<keyword evidence="1" id="KW-1133">Transmembrane helix</keyword>
<feature type="transmembrane region" description="Helical" evidence="1">
    <location>
        <begin position="176"/>
        <end position="198"/>
    </location>
</feature>
<evidence type="ECO:0000313" key="2">
    <source>
        <dbReference type="EMBL" id="KAF0761568.1"/>
    </source>
</evidence>
<keyword evidence="1" id="KW-0472">Membrane</keyword>
<reference evidence="2 3" key="1">
    <citation type="submission" date="2019-06" db="EMBL/GenBank/DDBJ databases">
        <title>Genomics analysis of Aphanomyces spp. identifies a new class of oomycete effector associated with host adaptation.</title>
        <authorList>
            <person name="Gaulin E."/>
        </authorList>
    </citation>
    <scope>NUCLEOTIDE SEQUENCE [LARGE SCALE GENOMIC DNA]</scope>
    <source>
        <strain evidence="2 3">E</strain>
    </source>
</reference>
<accession>A0A6A5AVH3</accession>
<gene>
    <name evidence="2" type="ORF">AaE_003418</name>
</gene>
<comment type="caution">
    <text evidence="2">The sequence shown here is derived from an EMBL/GenBank/DDBJ whole genome shotgun (WGS) entry which is preliminary data.</text>
</comment>
<organism evidence="2 3">
    <name type="scientific">Aphanomyces astaci</name>
    <name type="common">Crayfish plague agent</name>
    <dbReference type="NCBI Taxonomy" id="112090"/>
    <lineage>
        <taxon>Eukaryota</taxon>
        <taxon>Sar</taxon>
        <taxon>Stramenopiles</taxon>
        <taxon>Oomycota</taxon>
        <taxon>Saprolegniomycetes</taxon>
        <taxon>Saprolegniales</taxon>
        <taxon>Verrucalvaceae</taxon>
        <taxon>Aphanomyces</taxon>
    </lineage>
</organism>
<protein>
    <submittedName>
        <fullName evidence="2">Uncharacterized protein</fullName>
    </submittedName>
</protein>
<evidence type="ECO:0000256" key="1">
    <source>
        <dbReference type="SAM" id="Phobius"/>
    </source>
</evidence>
<name>A0A6A5AVH3_APHAT</name>
<dbReference type="Proteomes" id="UP000469452">
    <property type="component" value="Unassembled WGS sequence"/>
</dbReference>
<evidence type="ECO:0000313" key="3">
    <source>
        <dbReference type="Proteomes" id="UP000469452"/>
    </source>
</evidence>
<proteinExistence type="predicted"/>
<feature type="transmembrane region" description="Helical" evidence="1">
    <location>
        <begin position="44"/>
        <end position="65"/>
    </location>
</feature>
<feature type="transmembrane region" description="Helical" evidence="1">
    <location>
        <begin position="147"/>
        <end position="164"/>
    </location>
</feature>
<keyword evidence="1" id="KW-0812">Transmembrane</keyword>
<sequence length="231" mass="25191">MDFLPRHLSFGYPLVETLKSKRLPFQCYFGSWGWSVAHTSLLDSLLLVCTSPLLMVGIMTLRWFYRRLQARHAAPPLPNVVKMQPRVATKQSHCWTKATTTRRGLKQWCALPPTWLEVVGAAVGFAGVVALLSTATDQGSTSHDVTLVGNASALLGALVIVVYFEGCSTCRKWMPLFLYMLSITTIAAVDLAVASLLFEPHTTVSGLGPDSLFGLLGDLKQFGLPLVPPSS</sequence>
<dbReference type="EMBL" id="VJMI01008308">
    <property type="protein sequence ID" value="KAF0761568.1"/>
    <property type="molecule type" value="Genomic_DNA"/>
</dbReference>
<feature type="transmembrane region" description="Helical" evidence="1">
    <location>
        <begin position="115"/>
        <end position="135"/>
    </location>
</feature>